<dbReference type="Pfam" id="PF06896">
    <property type="entry name" value="Phage_TAC_3"/>
    <property type="match status" value="1"/>
</dbReference>
<dbReference type="InterPro" id="IPR009681">
    <property type="entry name" value="Phage_TAC_Siphoviridae"/>
</dbReference>
<evidence type="ECO:0000313" key="1">
    <source>
        <dbReference type="EMBL" id="MBU9695499.1"/>
    </source>
</evidence>
<name>A0ABS6IVH6_9LACO</name>
<sequence>MKINAKQIGFNKPFNVKPSVKNYTRANGMLIKVLKLSANQTRNTTLNPTNPKYADYLLKTIEQEQSVISDGLQFLQEIFKLNDKQVEHVEESIPGINEFANYLSYVIQRIKGMSDEQIKLENEKDRKKQNQDPKK</sequence>
<dbReference type="Proteomes" id="UP001196248">
    <property type="component" value="Unassembled WGS sequence"/>
</dbReference>
<comment type="caution">
    <text evidence="1">The sequence shown here is derived from an EMBL/GenBank/DDBJ whole genome shotgun (WGS) entry which is preliminary data.</text>
</comment>
<protein>
    <submittedName>
        <fullName evidence="1">Phage tail assembly chaperone</fullName>
    </submittedName>
</protein>
<gene>
    <name evidence="1" type="ORF">KSL82_06265</name>
</gene>
<dbReference type="EMBL" id="JAHPJJ010000013">
    <property type="protein sequence ID" value="MBU9695499.1"/>
    <property type="molecule type" value="Genomic_DNA"/>
</dbReference>
<dbReference type="RefSeq" id="WP_216972311.1">
    <property type="nucleotide sequence ID" value="NZ_JAHPJJ010000013.1"/>
</dbReference>
<reference evidence="1 2" key="1">
    <citation type="submission" date="2021-06" db="EMBL/GenBank/DDBJ databases">
        <title>Limosilactobacillus angelus sp. nov., isolated from the human vagina.</title>
        <authorList>
            <person name="Chen Y.-S."/>
        </authorList>
    </citation>
    <scope>NUCLEOTIDE SEQUENCE [LARGE SCALE GENOMIC DNA]</scope>
    <source>
        <strain evidence="1 2">P5L02</strain>
    </source>
</reference>
<evidence type="ECO:0000313" key="2">
    <source>
        <dbReference type="Proteomes" id="UP001196248"/>
    </source>
</evidence>
<proteinExistence type="predicted"/>
<keyword evidence="2" id="KW-1185">Reference proteome</keyword>
<accession>A0ABS6IVH6</accession>
<organism evidence="1 2">
    <name type="scientific">Limosilactobacillus portuensis</name>
    <dbReference type="NCBI Taxonomy" id="2742601"/>
    <lineage>
        <taxon>Bacteria</taxon>
        <taxon>Bacillati</taxon>
        <taxon>Bacillota</taxon>
        <taxon>Bacilli</taxon>
        <taxon>Lactobacillales</taxon>
        <taxon>Lactobacillaceae</taxon>
        <taxon>Limosilactobacillus</taxon>
    </lineage>
</organism>